<dbReference type="InterPro" id="IPR011009">
    <property type="entry name" value="Kinase-like_dom_sf"/>
</dbReference>
<accession>A0A183BNE3</accession>
<comment type="catalytic activity">
    <reaction evidence="8">
        <text>L-threonyl-[protein] + ATP = O-phospho-L-threonyl-[protein] + ADP + H(+)</text>
        <dbReference type="Rhea" id="RHEA:46608"/>
        <dbReference type="Rhea" id="RHEA-COMP:11060"/>
        <dbReference type="Rhea" id="RHEA-COMP:11605"/>
        <dbReference type="ChEBI" id="CHEBI:15378"/>
        <dbReference type="ChEBI" id="CHEBI:30013"/>
        <dbReference type="ChEBI" id="CHEBI:30616"/>
        <dbReference type="ChEBI" id="CHEBI:61977"/>
        <dbReference type="ChEBI" id="CHEBI:456216"/>
        <dbReference type="EC" id="2.7.11.1"/>
    </reaction>
</comment>
<dbReference type="PROSITE" id="PS50011">
    <property type="entry name" value="PROTEIN_KINASE_DOM"/>
    <property type="match status" value="1"/>
</dbReference>
<evidence type="ECO:0000256" key="6">
    <source>
        <dbReference type="ARBA" id="ARBA00022777"/>
    </source>
</evidence>
<organism evidence="14 15">
    <name type="scientific">Globodera pallida</name>
    <name type="common">Potato cyst nematode worm</name>
    <name type="synonym">Heterodera pallida</name>
    <dbReference type="NCBI Taxonomy" id="36090"/>
    <lineage>
        <taxon>Eukaryota</taxon>
        <taxon>Metazoa</taxon>
        <taxon>Ecdysozoa</taxon>
        <taxon>Nematoda</taxon>
        <taxon>Chromadorea</taxon>
        <taxon>Rhabditida</taxon>
        <taxon>Tylenchina</taxon>
        <taxon>Tylenchomorpha</taxon>
        <taxon>Tylenchoidea</taxon>
        <taxon>Heteroderidae</taxon>
        <taxon>Heteroderinae</taxon>
        <taxon>Globodera</taxon>
    </lineage>
</organism>
<dbReference type="PROSITE" id="PS00108">
    <property type="entry name" value="PROTEIN_KINASE_ST"/>
    <property type="match status" value="1"/>
</dbReference>
<evidence type="ECO:0000256" key="3">
    <source>
        <dbReference type="ARBA" id="ARBA00022527"/>
    </source>
</evidence>
<proteinExistence type="inferred from homology"/>
<evidence type="ECO:0000256" key="2">
    <source>
        <dbReference type="ARBA" id="ARBA00012513"/>
    </source>
</evidence>
<keyword evidence="6" id="KW-0418">Kinase</keyword>
<dbReference type="GO" id="GO:0005524">
    <property type="term" value="F:ATP binding"/>
    <property type="evidence" value="ECO:0007669"/>
    <property type="project" value="UniProtKB-UniRule"/>
</dbReference>
<evidence type="ECO:0000313" key="14">
    <source>
        <dbReference type="Proteomes" id="UP000050741"/>
    </source>
</evidence>
<comment type="similarity">
    <text evidence="1">Belongs to the protein kinase superfamily. NEK Ser/Thr protein kinase family. NIMA subfamily.</text>
</comment>
<dbReference type="SUPFAM" id="SSF56112">
    <property type="entry name" value="Protein kinase-like (PK-like)"/>
    <property type="match status" value="1"/>
</dbReference>
<dbReference type="InterPro" id="IPR051131">
    <property type="entry name" value="NEK_Ser/Thr_kinase_NIMA"/>
</dbReference>
<evidence type="ECO:0000256" key="12">
    <source>
        <dbReference type="SAM" id="MobiDB-lite"/>
    </source>
</evidence>
<reference evidence="14" key="2">
    <citation type="submission" date="2014-05" db="EMBL/GenBank/DDBJ databases">
        <title>The genome and life-stage specific transcriptomes of Globodera pallida elucidate key aspects of plant parasitism by a cyst nematode.</title>
        <authorList>
            <person name="Cotton J.A."/>
            <person name="Lilley C.J."/>
            <person name="Jones L.M."/>
            <person name="Kikuchi T."/>
            <person name="Reid A.J."/>
            <person name="Thorpe P."/>
            <person name="Tsai I.J."/>
            <person name="Beasley H."/>
            <person name="Blok V."/>
            <person name="Cock P.J.A."/>
            <person name="Van den Akker S.E."/>
            <person name="Holroyd N."/>
            <person name="Hunt M."/>
            <person name="Mantelin S."/>
            <person name="Naghra H."/>
            <person name="Pain A."/>
            <person name="Palomares-Rius J.E."/>
            <person name="Zarowiecki M."/>
            <person name="Berriman M."/>
            <person name="Jones J.T."/>
            <person name="Urwin P.E."/>
        </authorList>
    </citation>
    <scope>NUCLEOTIDE SEQUENCE [LARGE SCALE GENOMIC DNA]</scope>
    <source>
        <strain evidence="14">Lindley</strain>
    </source>
</reference>
<dbReference type="Pfam" id="PF00069">
    <property type="entry name" value="Pkinase"/>
    <property type="match status" value="1"/>
</dbReference>
<evidence type="ECO:0000259" key="13">
    <source>
        <dbReference type="PROSITE" id="PS50011"/>
    </source>
</evidence>
<dbReference type="Gene3D" id="1.10.510.10">
    <property type="entry name" value="Transferase(Phosphotransferase) domain 1"/>
    <property type="match status" value="1"/>
</dbReference>
<evidence type="ECO:0000313" key="15">
    <source>
        <dbReference type="WBParaSite" id="GPLIN_000212900"/>
    </source>
</evidence>
<keyword evidence="4" id="KW-0808">Transferase</keyword>
<dbReference type="WBParaSite" id="GPLIN_000212900">
    <property type="protein sequence ID" value="GPLIN_000212900"/>
    <property type="gene ID" value="GPLIN_000212900"/>
</dbReference>
<dbReference type="EC" id="2.7.11.1" evidence="2"/>
<evidence type="ECO:0000256" key="10">
    <source>
        <dbReference type="PROSITE-ProRule" id="PRU10141"/>
    </source>
</evidence>
<dbReference type="InterPro" id="IPR017441">
    <property type="entry name" value="Protein_kinase_ATP_BS"/>
</dbReference>
<evidence type="ECO:0000256" key="5">
    <source>
        <dbReference type="ARBA" id="ARBA00022741"/>
    </source>
</evidence>
<dbReference type="PANTHER" id="PTHR44899">
    <property type="entry name" value="CAMK FAMILY PROTEIN KINASE"/>
    <property type="match status" value="1"/>
</dbReference>
<dbReference type="GO" id="GO:0004674">
    <property type="term" value="F:protein serine/threonine kinase activity"/>
    <property type="evidence" value="ECO:0007669"/>
    <property type="project" value="UniProtKB-KW"/>
</dbReference>
<protein>
    <recommendedName>
        <fullName evidence="2">non-specific serine/threonine protein kinase</fullName>
        <ecNumber evidence="2">2.7.11.1</ecNumber>
    </recommendedName>
</protein>
<reference evidence="14" key="1">
    <citation type="submission" date="2013-12" db="EMBL/GenBank/DDBJ databases">
        <authorList>
            <person name="Aslett M."/>
        </authorList>
    </citation>
    <scope>NUCLEOTIDE SEQUENCE [LARGE SCALE GENOMIC DNA]</scope>
    <source>
        <strain evidence="14">Lindley</strain>
    </source>
</reference>
<feature type="compositionally biased region" description="Pro residues" evidence="12">
    <location>
        <begin position="262"/>
        <end position="275"/>
    </location>
</feature>
<keyword evidence="3 11" id="KW-0723">Serine/threonine-protein kinase</keyword>
<comment type="catalytic activity">
    <reaction evidence="9">
        <text>L-seryl-[protein] + ATP = O-phospho-L-seryl-[protein] + ADP + H(+)</text>
        <dbReference type="Rhea" id="RHEA:17989"/>
        <dbReference type="Rhea" id="RHEA-COMP:9863"/>
        <dbReference type="Rhea" id="RHEA-COMP:11604"/>
        <dbReference type="ChEBI" id="CHEBI:15378"/>
        <dbReference type="ChEBI" id="CHEBI:29999"/>
        <dbReference type="ChEBI" id="CHEBI:30616"/>
        <dbReference type="ChEBI" id="CHEBI:83421"/>
        <dbReference type="ChEBI" id="CHEBI:456216"/>
        <dbReference type="EC" id="2.7.11.1"/>
    </reaction>
</comment>
<evidence type="ECO:0000256" key="11">
    <source>
        <dbReference type="RuleBase" id="RU000304"/>
    </source>
</evidence>
<keyword evidence="14" id="KW-1185">Reference proteome</keyword>
<feature type="domain" description="Protein kinase" evidence="13">
    <location>
        <begin position="10"/>
        <end position="272"/>
    </location>
</feature>
<keyword evidence="7 10" id="KW-0067">ATP-binding</keyword>
<dbReference type="SMART" id="SM00220">
    <property type="entry name" value="S_TKc"/>
    <property type="match status" value="1"/>
</dbReference>
<evidence type="ECO:0000256" key="1">
    <source>
        <dbReference type="ARBA" id="ARBA00010886"/>
    </source>
</evidence>
<evidence type="ECO:0000256" key="8">
    <source>
        <dbReference type="ARBA" id="ARBA00047899"/>
    </source>
</evidence>
<dbReference type="PANTHER" id="PTHR44899:SF3">
    <property type="entry name" value="SERINE_THREONINE-PROTEIN KINASE NEK1"/>
    <property type="match status" value="1"/>
</dbReference>
<evidence type="ECO:0000256" key="4">
    <source>
        <dbReference type="ARBA" id="ARBA00022679"/>
    </source>
</evidence>
<dbReference type="AlphaFoldDB" id="A0A183BNE3"/>
<feature type="region of interest" description="Disordered" evidence="12">
    <location>
        <begin position="262"/>
        <end position="281"/>
    </location>
</feature>
<reference evidence="15" key="3">
    <citation type="submission" date="2016-06" db="UniProtKB">
        <authorList>
            <consortium name="WormBaseParasite"/>
        </authorList>
    </citation>
    <scope>IDENTIFICATION</scope>
</reference>
<dbReference type="Proteomes" id="UP000050741">
    <property type="component" value="Unassembled WGS sequence"/>
</dbReference>
<keyword evidence="5 10" id="KW-0547">Nucleotide-binding</keyword>
<feature type="binding site" evidence="10">
    <location>
        <position position="39"/>
    </location>
    <ligand>
        <name>ATP</name>
        <dbReference type="ChEBI" id="CHEBI:30616"/>
    </ligand>
</feature>
<evidence type="ECO:0000256" key="7">
    <source>
        <dbReference type="ARBA" id="ARBA00022840"/>
    </source>
</evidence>
<evidence type="ECO:0000256" key="9">
    <source>
        <dbReference type="ARBA" id="ARBA00048679"/>
    </source>
</evidence>
<sequence>MFPDEPHSQFTMISQIGSGSFGKCFLCKRVADGAHVVLKKVTINDESKNEARLHSQISHKNVVCTFESYLSHRSIYIVLEHMAGGNLHEHIKRHEEKPIDDMEILNLTAHMTAALAHIHQLRIIHRDIKPRNVLLSADMNTAKLCDFGIAIKLPQGQRAKGRFGEAGTFNYMAPEILEGREYDFKCDIWSLGCIVYELVVRKKAFPGCQELAVFHKICSGIITYPLDSPSKLISLIKKLLTASEDARPSAPEVITLLEQCKPRPPPPPHTLPPPKIVSSIV</sequence>
<dbReference type="PIRSF" id="PIRSF000654">
    <property type="entry name" value="Integrin-linked_kinase"/>
    <property type="match status" value="1"/>
</dbReference>
<dbReference type="InterPro" id="IPR008271">
    <property type="entry name" value="Ser/Thr_kinase_AS"/>
</dbReference>
<name>A0A183BNE3_GLOPA</name>
<dbReference type="InterPro" id="IPR000719">
    <property type="entry name" value="Prot_kinase_dom"/>
</dbReference>
<dbReference type="PROSITE" id="PS00107">
    <property type="entry name" value="PROTEIN_KINASE_ATP"/>
    <property type="match status" value="1"/>
</dbReference>